<organism evidence="15">
    <name type="scientific">Helicotheca tamesis</name>
    <dbReference type="NCBI Taxonomy" id="374047"/>
    <lineage>
        <taxon>Eukaryota</taxon>
        <taxon>Sar</taxon>
        <taxon>Stramenopiles</taxon>
        <taxon>Ochrophyta</taxon>
        <taxon>Bacillariophyta</taxon>
        <taxon>Mediophyceae</taxon>
        <taxon>Lithodesmiophycidae</taxon>
        <taxon>Lithodesmiales</taxon>
        <taxon>Lithodesmiaceae</taxon>
        <taxon>Helicotheca</taxon>
    </lineage>
</organism>
<dbReference type="Gene3D" id="3.30.70.260">
    <property type="match status" value="1"/>
</dbReference>
<dbReference type="SUPFAM" id="SSF51735">
    <property type="entry name" value="NAD(P)-binding Rossmann-fold domains"/>
    <property type="match status" value="1"/>
</dbReference>
<dbReference type="EC" id="1.1.1.3" evidence="4 11"/>
<evidence type="ECO:0000256" key="12">
    <source>
        <dbReference type="RuleBase" id="RU004171"/>
    </source>
</evidence>
<dbReference type="GO" id="GO:0004412">
    <property type="term" value="F:homoserine dehydrogenase activity"/>
    <property type="evidence" value="ECO:0007669"/>
    <property type="project" value="UniProtKB-EC"/>
</dbReference>
<dbReference type="GO" id="GO:0009086">
    <property type="term" value="P:methionine biosynthetic process"/>
    <property type="evidence" value="ECO:0007669"/>
    <property type="project" value="UniProtKB-KW"/>
</dbReference>
<dbReference type="InterPro" id="IPR019811">
    <property type="entry name" value="HDH_CS"/>
</dbReference>
<dbReference type="FunFam" id="3.30.360.10:FF:000005">
    <property type="entry name" value="Homoserine dehydrogenase"/>
    <property type="match status" value="1"/>
</dbReference>
<dbReference type="UniPathway" id="UPA00050">
    <property type="reaction ID" value="UER00063"/>
</dbReference>
<dbReference type="GO" id="GO:0050661">
    <property type="term" value="F:NADP binding"/>
    <property type="evidence" value="ECO:0007669"/>
    <property type="project" value="InterPro"/>
</dbReference>
<dbReference type="Pfam" id="PF03447">
    <property type="entry name" value="NAD_binding_3"/>
    <property type="match status" value="1"/>
</dbReference>
<dbReference type="InterPro" id="IPR045865">
    <property type="entry name" value="ACT-like_dom_sf"/>
</dbReference>
<dbReference type="Gene3D" id="3.30.360.10">
    <property type="entry name" value="Dihydrodipicolinate Reductase, domain 2"/>
    <property type="match status" value="1"/>
</dbReference>
<proteinExistence type="inferred from homology"/>
<dbReference type="AlphaFoldDB" id="A0A7S2H4T8"/>
<evidence type="ECO:0000256" key="7">
    <source>
        <dbReference type="ARBA" id="ARBA00022697"/>
    </source>
</evidence>
<comment type="similarity">
    <text evidence="3 12">Belongs to the homoserine dehydrogenase family.</text>
</comment>
<dbReference type="InterPro" id="IPR002912">
    <property type="entry name" value="ACT_dom"/>
</dbReference>
<accession>A0A7S2H4T8</accession>
<keyword evidence="8 11" id="KW-0521">NADP</keyword>
<dbReference type="InterPro" id="IPR005106">
    <property type="entry name" value="Asp/hSer_DH_NAD-bd"/>
</dbReference>
<evidence type="ECO:0000256" key="2">
    <source>
        <dbReference type="ARBA" id="ARBA00005062"/>
    </source>
</evidence>
<name>A0A7S2H4T8_9STRA</name>
<evidence type="ECO:0000256" key="8">
    <source>
        <dbReference type="ARBA" id="ARBA00022857"/>
    </source>
</evidence>
<dbReference type="InterPro" id="IPR001342">
    <property type="entry name" value="HDH_cat"/>
</dbReference>
<feature type="chain" id="PRO_5030890157" description="Homoserine dehydrogenase" evidence="13">
    <location>
        <begin position="21"/>
        <end position="487"/>
    </location>
</feature>
<keyword evidence="7 11" id="KW-0791">Threonine biosynthesis</keyword>
<evidence type="ECO:0000259" key="14">
    <source>
        <dbReference type="PROSITE" id="PS51671"/>
    </source>
</evidence>
<keyword evidence="6 11" id="KW-0028">Amino-acid biosynthesis</keyword>
<dbReference type="NCBIfam" id="NF004976">
    <property type="entry name" value="PRK06349.1"/>
    <property type="match status" value="1"/>
</dbReference>
<evidence type="ECO:0000256" key="1">
    <source>
        <dbReference type="ARBA" id="ARBA00005056"/>
    </source>
</evidence>
<dbReference type="PROSITE" id="PS51671">
    <property type="entry name" value="ACT"/>
    <property type="match status" value="1"/>
</dbReference>
<dbReference type="GO" id="GO:0009088">
    <property type="term" value="P:threonine biosynthetic process"/>
    <property type="evidence" value="ECO:0007669"/>
    <property type="project" value="UniProtKB-UniPathway"/>
</dbReference>
<feature type="signal peptide" evidence="13">
    <location>
        <begin position="1"/>
        <end position="20"/>
    </location>
</feature>
<keyword evidence="10 11" id="KW-0486">Methionine biosynthesis</keyword>
<gene>
    <name evidence="15" type="ORF">HTAM1171_LOCUS3522</name>
</gene>
<sequence>MVATRRLFVALATIVPSCLAFSSSSLMKKPTFLKMSTTAEQPAIPKAPETSKKNIRLGIFGGGTVGGGIVDIIQNKAKYFDDLTAHHIDIRKICVRDATKSRDFTVPPTTQIVTDYNDILEDEEIDVVVEVMGGTSDAKDVVYAALRKGKDVVTANKALIAAHLPEIEGILDEVNDGSREKNVEFRYEAAVCGGIPVIRSLQSDFVGDDVSMISGIINGCTNFMLTAMDRDNKSYDEALAEASELGYAEADPTLDVGGFDARSKLRILMRLAYGVEVDEKEIACRGITELTKVDFEYAKMLGGTIKLLGVAERVAEDKIAAFVSPCYVTADDPLFAVTGATNAVEVLSKNLQSSTYIGQGAGRFPTANSCINDIVALAKGDSTPLPFNPYSEEEFVNDYQSTFFLRIRYADKVGITRQCGEICEKYDVSIHSILQNPVTSRQDAAFVLITEKVSLNQIKQVCSEIEKLDWCAEDVFYMPVLREDWMR</sequence>
<evidence type="ECO:0000256" key="11">
    <source>
        <dbReference type="RuleBase" id="RU000579"/>
    </source>
</evidence>
<reference evidence="15" key="1">
    <citation type="submission" date="2021-01" db="EMBL/GenBank/DDBJ databases">
        <authorList>
            <person name="Corre E."/>
            <person name="Pelletier E."/>
            <person name="Niang G."/>
            <person name="Scheremetjew M."/>
            <person name="Finn R."/>
            <person name="Kale V."/>
            <person name="Holt S."/>
            <person name="Cochrane G."/>
            <person name="Meng A."/>
            <person name="Brown T."/>
            <person name="Cohen L."/>
        </authorList>
    </citation>
    <scope>NUCLEOTIDE SEQUENCE</scope>
    <source>
        <strain evidence="15">CCMP826</strain>
    </source>
</reference>
<dbReference type="InterPro" id="IPR036291">
    <property type="entry name" value="NAD(P)-bd_dom_sf"/>
</dbReference>
<evidence type="ECO:0000256" key="13">
    <source>
        <dbReference type="SAM" id="SignalP"/>
    </source>
</evidence>
<evidence type="ECO:0000313" key="15">
    <source>
        <dbReference type="EMBL" id="CAD9480487.1"/>
    </source>
</evidence>
<dbReference type="Pfam" id="PF00742">
    <property type="entry name" value="Homoserine_dh"/>
    <property type="match status" value="1"/>
</dbReference>
<comment type="catalytic activity">
    <reaction evidence="11">
        <text>L-homoserine + NADP(+) = L-aspartate 4-semialdehyde + NADPH + H(+)</text>
        <dbReference type="Rhea" id="RHEA:15761"/>
        <dbReference type="ChEBI" id="CHEBI:15378"/>
        <dbReference type="ChEBI" id="CHEBI:57476"/>
        <dbReference type="ChEBI" id="CHEBI:57783"/>
        <dbReference type="ChEBI" id="CHEBI:58349"/>
        <dbReference type="ChEBI" id="CHEBI:537519"/>
        <dbReference type="EC" id="1.1.1.3"/>
    </reaction>
</comment>
<dbReference type="SUPFAM" id="SSF55347">
    <property type="entry name" value="Glyceraldehyde-3-phosphate dehydrogenase-like, C-terminal domain"/>
    <property type="match status" value="1"/>
</dbReference>
<evidence type="ECO:0000256" key="6">
    <source>
        <dbReference type="ARBA" id="ARBA00022605"/>
    </source>
</evidence>
<dbReference type="PANTHER" id="PTHR43331">
    <property type="entry name" value="HOMOSERINE DEHYDROGENASE"/>
    <property type="match status" value="1"/>
</dbReference>
<evidence type="ECO:0000256" key="5">
    <source>
        <dbReference type="ARBA" id="ARBA00013376"/>
    </source>
</evidence>
<comment type="pathway">
    <text evidence="1 11">Amino-acid biosynthesis; L-threonine biosynthesis; L-threonine from L-aspartate: step 3/5.</text>
</comment>
<keyword evidence="13" id="KW-0732">Signal</keyword>
<dbReference type="EMBL" id="HBGV01005846">
    <property type="protein sequence ID" value="CAD9480487.1"/>
    <property type="molecule type" value="Transcribed_RNA"/>
</dbReference>
<evidence type="ECO:0000256" key="10">
    <source>
        <dbReference type="ARBA" id="ARBA00023167"/>
    </source>
</evidence>
<dbReference type="PROSITE" id="PS01042">
    <property type="entry name" value="HOMOSER_DHGENASE"/>
    <property type="match status" value="1"/>
</dbReference>
<dbReference type="SUPFAM" id="SSF55021">
    <property type="entry name" value="ACT-like"/>
    <property type="match status" value="1"/>
</dbReference>
<dbReference type="PANTHER" id="PTHR43331:SF1">
    <property type="entry name" value="HOMOSERINE DEHYDROGENASE"/>
    <property type="match status" value="1"/>
</dbReference>
<dbReference type="Gene3D" id="3.40.50.720">
    <property type="entry name" value="NAD(P)-binding Rossmann-like Domain"/>
    <property type="match status" value="1"/>
</dbReference>
<evidence type="ECO:0000256" key="3">
    <source>
        <dbReference type="ARBA" id="ARBA00006753"/>
    </source>
</evidence>
<dbReference type="UniPathway" id="UPA00051">
    <property type="reaction ID" value="UER00465"/>
</dbReference>
<evidence type="ECO:0000256" key="4">
    <source>
        <dbReference type="ARBA" id="ARBA00013213"/>
    </source>
</evidence>
<protein>
    <recommendedName>
        <fullName evidence="5 11">Homoserine dehydrogenase</fullName>
        <ecNumber evidence="4 11">1.1.1.3</ecNumber>
    </recommendedName>
</protein>
<evidence type="ECO:0000256" key="9">
    <source>
        <dbReference type="ARBA" id="ARBA00023002"/>
    </source>
</evidence>
<feature type="domain" description="ACT" evidence="14">
    <location>
        <begin position="404"/>
        <end position="480"/>
    </location>
</feature>
<keyword evidence="9 11" id="KW-0560">Oxidoreductase</keyword>
<comment type="pathway">
    <text evidence="2 11">Amino-acid biosynthesis; L-methionine biosynthesis via de novo pathway; L-homoserine from L-aspartate: step 3/3.</text>
</comment>